<dbReference type="Proteomes" id="UP000738325">
    <property type="component" value="Unassembled WGS sequence"/>
</dbReference>
<keyword evidence="2 6" id="KW-0812">Transmembrane</keyword>
<dbReference type="SUPFAM" id="SSF52091">
    <property type="entry name" value="SpoIIaa-like"/>
    <property type="match status" value="1"/>
</dbReference>
<dbReference type="InterPro" id="IPR001902">
    <property type="entry name" value="SLC26A/SulP_fam"/>
</dbReference>
<protein>
    <recommendedName>
        <fullName evidence="7">STAS domain-containing protein</fullName>
    </recommendedName>
</protein>
<evidence type="ECO:0000256" key="1">
    <source>
        <dbReference type="ARBA" id="ARBA00004141"/>
    </source>
</evidence>
<evidence type="ECO:0000256" key="5">
    <source>
        <dbReference type="SAM" id="MobiDB-lite"/>
    </source>
</evidence>
<evidence type="ECO:0000256" key="6">
    <source>
        <dbReference type="SAM" id="Phobius"/>
    </source>
</evidence>
<gene>
    <name evidence="8" type="ORF">BGZ99_007368</name>
</gene>
<evidence type="ECO:0000259" key="7">
    <source>
        <dbReference type="PROSITE" id="PS50801"/>
    </source>
</evidence>
<dbReference type="NCBIfam" id="TIGR00815">
    <property type="entry name" value="sulP"/>
    <property type="match status" value="1"/>
</dbReference>
<feature type="transmembrane region" description="Helical" evidence="6">
    <location>
        <begin position="152"/>
        <end position="171"/>
    </location>
</feature>
<keyword evidence="4 6" id="KW-0472">Membrane</keyword>
<dbReference type="InterPro" id="IPR002645">
    <property type="entry name" value="STAS_dom"/>
</dbReference>
<feature type="transmembrane region" description="Helical" evidence="6">
    <location>
        <begin position="373"/>
        <end position="395"/>
    </location>
</feature>
<name>A0A9P6R9M4_9FUNG</name>
<dbReference type="InterPro" id="IPR011547">
    <property type="entry name" value="SLC26A/SulP_dom"/>
</dbReference>
<dbReference type="GO" id="GO:0016020">
    <property type="term" value="C:membrane"/>
    <property type="evidence" value="ECO:0007669"/>
    <property type="project" value="UniProtKB-SubCell"/>
</dbReference>
<dbReference type="InterPro" id="IPR036513">
    <property type="entry name" value="STAS_dom_sf"/>
</dbReference>
<dbReference type="OrthoDB" id="288203at2759"/>
<keyword evidence="9" id="KW-1185">Reference proteome</keyword>
<feature type="transmembrane region" description="Helical" evidence="6">
    <location>
        <begin position="402"/>
        <end position="422"/>
    </location>
</feature>
<dbReference type="PANTHER" id="PTHR11814">
    <property type="entry name" value="SULFATE TRANSPORTER"/>
    <property type="match status" value="1"/>
</dbReference>
<sequence>MADRELKEFGHNVVGWFKAFPSNFPRYVVERLPIIKWLPKYQRSWAIKDIVAGVTVGLIVVPQGMSYAKVAGLPVQHGLYSAYIGAIFYSFMGTSKDLTIGPTAVISLVTGELVAQLTGRLTPPEVAAISCLCVGVLILILGVLRLGIILDFFPTTVLVGYTTGAAVTIIIQQIPKLLGIPNINTRTPVYSIIVNMLRAIRTLSWLDLVFGLVSVFILTSIGLAVDRWGRGRFSILMIKISRFFFVTVLATAISYAVNKNAPHDAKGNIIPRISILKSVPSGLPTPHAPSITSDLLSEIAPKIGAITLATILEHIAIGKEFARRNRYHIDANQELLTLGLANVTASFFGAYAVTGSFSRSAVKFQCGVKTPLAGLVTGALVLIAIYFLTPVFFYIPDAALSAVIMVAVGTLVSPPSVFYQYFKINLWDFLSSQIALWITIFVSVEAGIGAGVGFSLVVLLFRVARPNFHVLRQLKDRPDVFVDTSADSTFDTVPAPHGILVFRIEEATTFPNTEVFKTWVVDEVYKYTRYSGRVKSAKEKLWSDDLEIHIRNLRKSVHGPDSNITDDDLPKLRAVILDFSAVNNIDSTGLQGLFDLRELLKDYAGVADYPDTFFEFHFVGIQANVLRILELSGITKPVAPIALQGVEVLDTGKDSTHMVDGDKGEQMDADTLSLKIESTNVRPAPGDFGSAALSINGAGGTSPFLKEDGLVHLTVRDAVDSILIHANIWERDHSGSSLDDGELRRRASLSSDEEDAQSVKKDKIEVQYV</sequence>
<dbReference type="Pfam" id="PF00916">
    <property type="entry name" value="Sulfate_transp"/>
    <property type="match status" value="1"/>
</dbReference>
<feature type="transmembrane region" description="Helical" evidence="6">
    <location>
        <begin position="335"/>
        <end position="353"/>
    </location>
</feature>
<feature type="transmembrane region" description="Helical" evidence="6">
    <location>
        <begin position="205"/>
        <end position="225"/>
    </location>
</feature>
<evidence type="ECO:0000313" key="8">
    <source>
        <dbReference type="EMBL" id="KAG0315575.1"/>
    </source>
</evidence>
<feature type="transmembrane region" description="Helical" evidence="6">
    <location>
        <begin position="237"/>
        <end position="257"/>
    </location>
</feature>
<dbReference type="CDD" id="cd07042">
    <property type="entry name" value="STAS_SulP_like_sulfate_transporter"/>
    <property type="match status" value="1"/>
</dbReference>
<evidence type="ECO:0000256" key="4">
    <source>
        <dbReference type="ARBA" id="ARBA00023136"/>
    </source>
</evidence>
<evidence type="ECO:0000256" key="2">
    <source>
        <dbReference type="ARBA" id="ARBA00022692"/>
    </source>
</evidence>
<accession>A0A9P6R9M4</accession>
<feature type="domain" description="STAS" evidence="7">
    <location>
        <begin position="489"/>
        <end position="659"/>
    </location>
</feature>
<dbReference type="Gene3D" id="3.30.750.24">
    <property type="entry name" value="STAS domain"/>
    <property type="match status" value="1"/>
</dbReference>
<feature type="transmembrane region" description="Helical" evidence="6">
    <location>
        <begin position="434"/>
        <end position="461"/>
    </location>
</feature>
<dbReference type="EMBL" id="JAAAIP010000529">
    <property type="protein sequence ID" value="KAG0315575.1"/>
    <property type="molecule type" value="Genomic_DNA"/>
</dbReference>
<dbReference type="Pfam" id="PF01740">
    <property type="entry name" value="STAS"/>
    <property type="match status" value="1"/>
</dbReference>
<keyword evidence="3 6" id="KW-1133">Transmembrane helix</keyword>
<comment type="caution">
    <text evidence="8">The sequence shown here is derived from an EMBL/GenBank/DDBJ whole genome shotgun (WGS) entry which is preliminary data.</text>
</comment>
<dbReference type="AlphaFoldDB" id="A0A9P6R9M4"/>
<evidence type="ECO:0000256" key="3">
    <source>
        <dbReference type="ARBA" id="ARBA00022989"/>
    </source>
</evidence>
<feature type="compositionally biased region" description="Basic and acidic residues" evidence="5">
    <location>
        <begin position="757"/>
        <end position="769"/>
    </location>
</feature>
<reference evidence="8" key="1">
    <citation type="journal article" date="2020" name="Fungal Divers.">
        <title>Resolving the Mortierellaceae phylogeny through synthesis of multi-gene phylogenetics and phylogenomics.</title>
        <authorList>
            <person name="Vandepol N."/>
            <person name="Liber J."/>
            <person name="Desiro A."/>
            <person name="Na H."/>
            <person name="Kennedy M."/>
            <person name="Barry K."/>
            <person name="Grigoriev I.V."/>
            <person name="Miller A.N."/>
            <person name="O'Donnell K."/>
            <person name="Stajich J.E."/>
            <person name="Bonito G."/>
        </authorList>
    </citation>
    <scope>NUCLEOTIDE SEQUENCE</scope>
    <source>
        <strain evidence="8">REB-010B</strain>
    </source>
</reference>
<feature type="region of interest" description="Disordered" evidence="5">
    <location>
        <begin position="735"/>
        <end position="769"/>
    </location>
</feature>
<feature type="transmembrane region" description="Helical" evidence="6">
    <location>
        <begin position="126"/>
        <end position="146"/>
    </location>
</feature>
<organism evidence="8 9">
    <name type="scientific">Dissophora globulifera</name>
    <dbReference type="NCBI Taxonomy" id="979702"/>
    <lineage>
        <taxon>Eukaryota</taxon>
        <taxon>Fungi</taxon>
        <taxon>Fungi incertae sedis</taxon>
        <taxon>Mucoromycota</taxon>
        <taxon>Mortierellomycotina</taxon>
        <taxon>Mortierellomycetes</taxon>
        <taxon>Mortierellales</taxon>
        <taxon>Mortierellaceae</taxon>
        <taxon>Dissophora</taxon>
    </lineage>
</organism>
<dbReference type="PROSITE" id="PS50801">
    <property type="entry name" value="STAS"/>
    <property type="match status" value="1"/>
</dbReference>
<dbReference type="GO" id="GO:0055085">
    <property type="term" value="P:transmembrane transport"/>
    <property type="evidence" value="ECO:0007669"/>
    <property type="project" value="InterPro"/>
</dbReference>
<evidence type="ECO:0000313" key="9">
    <source>
        <dbReference type="Proteomes" id="UP000738325"/>
    </source>
</evidence>
<proteinExistence type="predicted"/>
<comment type="subcellular location">
    <subcellularLocation>
        <location evidence="1">Membrane</location>
        <topology evidence="1">Multi-pass membrane protein</topology>
    </subcellularLocation>
</comment>